<dbReference type="Proteomes" id="UP000809910">
    <property type="component" value="Unassembled WGS sequence"/>
</dbReference>
<evidence type="ECO:0000313" key="1">
    <source>
        <dbReference type="EMBL" id="MBL7526617.1"/>
    </source>
</evidence>
<protein>
    <submittedName>
        <fullName evidence="1">Uncharacterized protein</fullName>
    </submittedName>
</protein>
<gene>
    <name evidence="1" type="ORF">I5282_08550</name>
</gene>
<keyword evidence="2" id="KW-1185">Reference proteome</keyword>
<name>A0ABS1WB85_9GAMM</name>
<dbReference type="EMBL" id="JADWVN010000016">
    <property type="protein sequence ID" value="MBL7526617.1"/>
    <property type="molecule type" value="Genomic_DNA"/>
</dbReference>
<organism evidence="1 2">
    <name type="scientific">Legionella bononiensis</name>
    <dbReference type="NCBI Taxonomy" id="2793102"/>
    <lineage>
        <taxon>Bacteria</taxon>
        <taxon>Pseudomonadati</taxon>
        <taxon>Pseudomonadota</taxon>
        <taxon>Gammaproteobacteria</taxon>
        <taxon>Legionellales</taxon>
        <taxon>Legionellaceae</taxon>
        <taxon>Legionella</taxon>
    </lineage>
</organism>
<accession>A0ABS1WB85</accession>
<reference evidence="1 2" key="1">
    <citation type="submission" date="2020-12" db="EMBL/GenBank/DDBJ databases">
        <title>WGS of Legionella: environmental sample.</title>
        <authorList>
            <person name="Cristino S."/>
            <person name="Girolamini L."/>
            <person name="Salaris S."/>
            <person name="Pascale M.R."/>
            <person name="Mazzotta M."/>
            <person name="Orsini M."/>
            <person name="Grottola A."/>
        </authorList>
    </citation>
    <scope>NUCLEOTIDE SEQUENCE [LARGE SCALE GENOMIC DNA]</scope>
    <source>
        <strain evidence="1 2">30cs62</strain>
    </source>
</reference>
<dbReference type="RefSeq" id="WP_203113137.1">
    <property type="nucleotide sequence ID" value="NZ_JADOBG010000022.1"/>
</dbReference>
<sequence>MFYFKQENKGFKKQVPPTLEFEMSLKDYLTLIIHKLPGEEAITVCMKMVQSGLKIIKLPINVEELLKTHTNSETLEDELSAYNVSEDKKAEIINWFNEMRSNHDFDVNYDSKLDFRPMY</sequence>
<comment type="caution">
    <text evidence="1">The sequence shown here is derived from an EMBL/GenBank/DDBJ whole genome shotgun (WGS) entry which is preliminary data.</text>
</comment>
<evidence type="ECO:0000313" key="2">
    <source>
        <dbReference type="Proteomes" id="UP000809910"/>
    </source>
</evidence>
<proteinExistence type="predicted"/>